<dbReference type="PANTHER" id="PTHR31284:SF10">
    <property type="entry name" value="ACID PHOSPHATASE-LIKE PROTEIN"/>
    <property type="match status" value="1"/>
</dbReference>
<dbReference type="Proteomes" id="UP000215199">
    <property type="component" value="Unassembled WGS sequence"/>
</dbReference>
<dbReference type="Pfam" id="PF03767">
    <property type="entry name" value="Acid_phosphat_B"/>
    <property type="match status" value="1"/>
</dbReference>
<organism evidence="3 4">
    <name type="scientific">Amycolatopsis vastitatis</name>
    <dbReference type="NCBI Taxonomy" id="1905142"/>
    <lineage>
        <taxon>Bacteria</taxon>
        <taxon>Bacillati</taxon>
        <taxon>Actinomycetota</taxon>
        <taxon>Actinomycetes</taxon>
        <taxon>Pseudonocardiales</taxon>
        <taxon>Pseudonocardiaceae</taxon>
        <taxon>Amycolatopsis</taxon>
    </lineage>
</organism>
<dbReference type="InterPro" id="IPR023214">
    <property type="entry name" value="HAD_sf"/>
</dbReference>
<evidence type="ECO:0000256" key="2">
    <source>
        <dbReference type="SAM" id="SignalP"/>
    </source>
</evidence>
<feature type="chain" id="PRO_5013280041" evidence="2">
    <location>
        <begin position="30"/>
        <end position="198"/>
    </location>
</feature>
<dbReference type="RefSeq" id="WP_093952906.1">
    <property type="nucleotide sequence ID" value="NZ_NMUL01000053.1"/>
</dbReference>
<reference evidence="4" key="1">
    <citation type="submission" date="2017-07" db="EMBL/GenBank/DDBJ databases">
        <title>Comparative genome mining reveals phylogenetic distribution patterns of secondary metabolites in Amycolatopsis.</title>
        <authorList>
            <person name="Adamek M."/>
            <person name="Alanjary M."/>
            <person name="Sales-Ortells H."/>
            <person name="Goodfellow M."/>
            <person name="Bull A.T."/>
            <person name="Kalinowski J."/>
            <person name="Ziemert N."/>
        </authorList>
    </citation>
    <scope>NUCLEOTIDE SEQUENCE [LARGE SCALE GENOMIC DNA]</scope>
    <source>
        <strain evidence="4">H5</strain>
    </source>
</reference>
<dbReference type="EMBL" id="NMUL01000053">
    <property type="protein sequence ID" value="OXM60896.1"/>
    <property type="molecule type" value="Genomic_DNA"/>
</dbReference>
<evidence type="ECO:0000313" key="3">
    <source>
        <dbReference type="EMBL" id="OXM60896.1"/>
    </source>
</evidence>
<proteinExistence type="predicted"/>
<feature type="signal peptide" evidence="2">
    <location>
        <begin position="1"/>
        <end position="29"/>
    </location>
</feature>
<evidence type="ECO:0000313" key="4">
    <source>
        <dbReference type="Proteomes" id="UP000215199"/>
    </source>
</evidence>
<dbReference type="SUPFAM" id="SSF56784">
    <property type="entry name" value="HAD-like"/>
    <property type="match status" value="1"/>
</dbReference>
<dbReference type="InterPro" id="IPR005519">
    <property type="entry name" value="Acid_phosphat_B-like"/>
</dbReference>
<sequence>MPRFRTLVPLAVAGTVLTGLLALPGQAVAATPRAAAALPPYPTWIADVTAVADQASAYLRDRLPGSGRPAIVLDIDNTSLESNYHPSLAEVPAVAPVLRVAQYAVQHGATVFFVTGRLKIEDWVTRYNLTKVGYQYAGVYETGLGDLFDLQKYKTAARADIEADGYTIVANLGNNDSDLAGGHAERTFKLPDYGGQLP</sequence>
<name>A0A229SPT4_9PSEU</name>
<dbReference type="PANTHER" id="PTHR31284">
    <property type="entry name" value="ACID PHOSPHATASE-LIKE PROTEIN"/>
    <property type="match status" value="1"/>
</dbReference>
<evidence type="ECO:0000256" key="1">
    <source>
        <dbReference type="ARBA" id="ARBA00022729"/>
    </source>
</evidence>
<protein>
    <submittedName>
        <fullName evidence="3">Phosphatase</fullName>
    </submittedName>
</protein>
<dbReference type="Gene3D" id="3.40.50.1000">
    <property type="entry name" value="HAD superfamily/HAD-like"/>
    <property type="match status" value="1"/>
</dbReference>
<dbReference type="OrthoDB" id="3629246at2"/>
<dbReference type="AlphaFoldDB" id="A0A229SPT4"/>
<gene>
    <name evidence="3" type="ORF">CF165_40655</name>
</gene>
<accession>A0A229SPT4</accession>
<dbReference type="InterPro" id="IPR036412">
    <property type="entry name" value="HAD-like_sf"/>
</dbReference>
<comment type="caution">
    <text evidence="3">The sequence shown here is derived from an EMBL/GenBank/DDBJ whole genome shotgun (WGS) entry which is preliminary data.</text>
</comment>
<keyword evidence="4" id="KW-1185">Reference proteome</keyword>
<keyword evidence="1 2" id="KW-0732">Signal</keyword>